<dbReference type="EMBL" id="KZ613515">
    <property type="protein sequence ID" value="PMD15213.1"/>
    <property type="molecule type" value="Genomic_DNA"/>
</dbReference>
<dbReference type="PANTHER" id="PTHR43669">
    <property type="entry name" value="5-KETO-D-GLUCONATE 5-REDUCTASE"/>
    <property type="match status" value="1"/>
</dbReference>
<keyword evidence="4" id="KW-1185">Reference proteome</keyword>
<dbReference type="Gene3D" id="3.40.50.720">
    <property type="entry name" value="NAD(P)-binding Rossmann-like Domain"/>
    <property type="match status" value="1"/>
</dbReference>
<dbReference type="AlphaFoldDB" id="A0A2J6PMH5"/>
<proteinExistence type="inferred from homology"/>
<dbReference type="Pfam" id="PF00106">
    <property type="entry name" value="adh_short"/>
    <property type="match status" value="1"/>
</dbReference>
<dbReference type="STRING" id="1745343.A0A2J6PMH5"/>
<evidence type="ECO:0000256" key="1">
    <source>
        <dbReference type="ARBA" id="ARBA00006484"/>
    </source>
</evidence>
<dbReference type="OrthoDB" id="5336600at2759"/>
<sequence>MASNGLLVIGSGPGIGATTASLFTQKSFSKVALISRDKTRLCKDRDTILKAANFADKTVEIEVWSVDITNTKAFTTVLKETEKFATFNCVLFNAARVEPSDLLTFPEEEILKDFKTPHANKSLQKTTTIALYTTAQWALPLLSALEPADKPSILITSSLLPREPVPFVFSLSLVKAAQRNLVQSLAMTNPDVHIALLNVGGLVSWDDRWFNPPAIARKFWELYEQEKDAWTLDLDLLAEA</sequence>
<dbReference type="Proteomes" id="UP000235672">
    <property type="component" value="Unassembled WGS sequence"/>
</dbReference>
<dbReference type="GO" id="GO:0016491">
    <property type="term" value="F:oxidoreductase activity"/>
    <property type="evidence" value="ECO:0007669"/>
    <property type="project" value="UniProtKB-KW"/>
</dbReference>
<keyword evidence="2" id="KW-0560">Oxidoreductase</keyword>
<protein>
    <submittedName>
        <fullName evidence="3">Putative NADP(+)-dependent dehydrogenase</fullName>
    </submittedName>
</protein>
<dbReference type="InterPro" id="IPR036291">
    <property type="entry name" value="NAD(P)-bd_dom_sf"/>
</dbReference>
<name>A0A2J6PMH5_9HELO</name>
<comment type="similarity">
    <text evidence="1">Belongs to the short-chain dehydrogenases/reductases (SDR) family.</text>
</comment>
<dbReference type="PANTHER" id="PTHR43669:SF3">
    <property type="entry name" value="ALCOHOL DEHYDROGENASE, PUTATIVE (AFU_ORTHOLOGUE AFUA_3G03445)-RELATED"/>
    <property type="match status" value="1"/>
</dbReference>
<organism evidence="3 4">
    <name type="scientific">Hyaloscypha hepaticicola</name>
    <dbReference type="NCBI Taxonomy" id="2082293"/>
    <lineage>
        <taxon>Eukaryota</taxon>
        <taxon>Fungi</taxon>
        <taxon>Dikarya</taxon>
        <taxon>Ascomycota</taxon>
        <taxon>Pezizomycotina</taxon>
        <taxon>Leotiomycetes</taxon>
        <taxon>Helotiales</taxon>
        <taxon>Hyaloscyphaceae</taxon>
        <taxon>Hyaloscypha</taxon>
    </lineage>
</organism>
<dbReference type="InterPro" id="IPR002347">
    <property type="entry name" value="SDR_fam"/>
</dbReference>
<reference evidence="3 4" key="1">
    <citation type="submission" date="2016-05" db="EMBL/GenBank/DDBJ databases">
        <title>A degradative enzymes factory behind the ericoid mycorrhizal symbiosis.</title>
        <authorList>
            <consortium name="DOE Joint Genome Institute"/>
            <person name="Martino E."/>
            <person name="Morin E."/>
            <person name="Grelet G."/>
            <person name="Kuo A."/>
            <person name="Kohler A."/>
            <person name="Daghino S."/>
            <person name="Barry K."/>
            <person name="Choi C."/>
            <person name="Cichocki N."/>
            <person name="Clum A."/>
            <person name="Copeland A."/>
            <person name="Hainaut M."/>
            <person name="Haridas S."/>
            <person name="Labutti K."/>
            <person name="Lindquist E."/>
            <person name="Lipzen A."/>
            <person name="Khouja H.-R."/>
            <person name="Murat C."/>
            <person name="Ohm R."/>
            <person name="Olson A."/>
            <person name="Spatafora J."/>
            <person name="Veneault-Fourrey C."/>
            <person name="Henrissat B."/>
            <person name="Grigoriev I."/>
            <person name="Martin F."/>
            <person name="Perotto S."/>
        </authorList>
    </citation>
    <scope>NUCLEOTIDE SEQUENCE [LARGE SCALE GENOMIC DNA]</scope>
    <source>
        <strain evidence="3 4">UAMH 7357</strain>
    </source>
</reference>
<gene>
    <name evidence="3" type="ORF">NA56DRAFT_693488</name>
</gene>
<dbReference type="SUPFAM" id="SSF51735">
    <property type="entry name" value="NAD(P)-binding Rossmann-fold domains"/>
    <property type="match status" value="1"/>
</dbReference>
<evidence type="ECO:0000313" key="4">
    <source>
        <dbReference type="Proteomes" id="UP000235672"/>
    </source>
</evidence>
<evidence type="ECO:0000313" key="3">
    <source>
        <dbReference type="EMBL" id="PMD15213.1"/>
    </source>
</evidence>
<accession>A0A2J6PMH5</accession>
<evidence type="ECO:0000256" key="2">
    <source>
        <dbReference type="ARBA" id="ARBA00023002"/>
    </source>
</evidence>